<evidence type="ECO:0000313" key="1">
    <source>
        <dbReference type="EMBL" id="KAI4860371.1"/>
    </source>
</evidence>
<name>A0ACB9YMG3_9PEZI</name>
<proteinExistence type="predicted"/>
<accession>A0ACB9YMG3</accession>
<keyword evidence="2" id="KW-1185">Reference proteome</keyword>
<sequence length="231" mass="26337">MLAAMPTFNIDFSSPHRPMHSSPLSSSPIRPSQSSPPLSPSNPNTLPGRDIQSSPIKAPTKFKFASRNTKPNPLRQTRENAQESRRNLFLKNVRRRADDRKWERRGGDQEGLKLEWSMLDRQRRQQKNADLDGMVFEDEIEDIPELQYDASQHPDDMLDDMMVDAMAQEEEEEMDAMLSMYEAQSSQRPAGTPSSPVPSDDDDYDSIFRDLMSEQDRVGQDFALSGQMDIS</sequence>
<organism evidence="1 2">
    <name type="scientific">Hypoxylon rubiginosum</name>
    <dbReference type="NCBI Taxonomy" id="110542"/>
    <lineage>
        <taxon>Eukaryota</taxon>
        <taxon>Fungi</taxon>
        <taxon>Dikarya</taxon>
        <taxon>Ascomycota</taxon>
        <taxon>Pezizomycotina</taxon>
        <taxon>Sordariomycetes</taxon>
        <taxon>Xylariomycetidae</taxon>
        <taxon>Xylariales</taxon>
        <taxon>Hypoxylaceae</taxon>
        <taxon>Hypoxylon</taxon>
    </lineage>
</organism>
<evidence type="ECO:0000313" key="2">
    <source>
        <dbReference type="Proteomes" id="UP001497700"/>
    </source>
</evidence>
<dbReference type="EMBL" id="MU393589">
    <property type="protein sequence ID" value="KAI4860371.1"/>
    <property type="molecule type" value="Genomic_DNA"/>
</dbReference>
<comment type="caution">
    <text evidence="1">The sequence shown here is derived from an EMBL/GenBank/DDBJ whole genome shotgun (WGS) entry which is preliminary data.</text>
</comment>
<gene>
    <name evidence="1" type="ORF">F4820DRAFT_453003</name>
</gene>
<protein>
    <submittedName>
        <fullName evidence="1">Uncharacterized protein</fullName>
    </submittedName>
</protein>
<dbReference type="Proteomes" id="UP001497700">
    <property type="component" value="Unassembled WGS sequence"/>
</dbReference>
<reference evidence="1 2" key="1">
    <citation type="journal article" date="2022" name="New Phytol.">
        <title>Ecological generalism drives hyperdiversity of secondary metabolite gene clusters in xylarialean endophytes.</title>
        <authorList>
            <person name="Franco M.E.E."/>
            <person name="Wisecaver J.H."/>
            <person name="Arnold A.E."/>
            <person name="Ju Y.M."/>
            <person name="Slot J.C."/>
            <person name="Ahrendt S."/>
            <person name="Moore L.P."/>
            <person name="Eastman K.E."/>
            <person name="Scott K."/>
            <person name="Konkel Z."/>
            <person name="Mondo S.J."/>
            <person name="Kuo A."/>
            <person name="Hayes R.D."/>
            <person name="Haridas S."/>
            <person name="Andreopoulos B."/>
            <person name="Riley R."/>
            <person name="LaButti K."/>
            <person name="Pangilinan J."/>
            <person name="Lipzen A."/>
            <person name="Amirebrahimi M."/>
            <person name="Yan J."/>
            <person name="Adam C."/>
            <person name="Keymanesh K."/>
            <person name="Ng V."/>
            <person name="Louie K."/>
            <person name="Northen T."/>
            <person name="Drula E."/>
            <person name="Henrissat B."/>
            <person name="Hsieh H.M."/>
            <person name="Youens-Clark K."/>
            <person name="Lutzoni F."/>
            <person name="Miadlikowska J."/>
            <person name="Eastwood D.C."/>
            <person name="Hamelin R.C."/>
            <person name="Grigoriev I.V."/>
            <person name="U'Ren J.M."/>
        </authorList>
    </citation>
    <scope>NUCLEOTIDE SEQUENCE [LARGE SCALE GENOMIC DNA]</scope>
    <source>
        <strain evidence="1 2">CBS 119005</strain>
    </source>
</reference>